<gene>
    <name evidence="1" type="ORF">ENT37_09395</name>
</gene>
<dbReference type="InterPro" id="IPR029025">
    <property type="entry name" value="T3SS_substrate_exporter_C"/>
</dbReference>
<dbReference type="GO" id="GO:0009306">
    <property type="term" value="P:protein secretion"/>
    <property type="evidence" value="ECO:0007669"/>
    <property type="project" value="InterPro"/>
</dbReference>
<dbReference type="PANTHER" id="PTHR30531">
    <property type="entry name" value="FLAGELLAR BIOSYNTHETIC PROTEIN FLHB"/>
    <property type="match status" value="1"/>
</dbReference>
<dbReference type="InterPro" id="IPR006135">
    <property type="entry name" value="T3SS_substrate_exporter"/>
</dbReference>
<sequence>MVYRRLKVKENAPGEKRAGKPAPLTATALQYDGARDAAPRVVASGKRKMAEQILALARQNHIPIHDDPVLAAALSSVHVGEEIPPALYQVVAEVLAYIYRVAGRSPDRDSP</sequence>
<dbReference type="GO" id="GO:0005886">
    <property type="term" value="C:plasma membrane"/>
    <property type="evidence" value="ECO:0007669"/>
    <property type="project" value="TreeGrafter"/>
</dbReference>
<comment type="caution">
    <text evidence="1">The sequence shown here is derived from an EMBL/GenBank/DDBJ whole genome shotgun (WGS) entry which is preliminary data.</text>
</comment>
<protein>
    <recommendedName>
        <fullName evidence="2">FhlB domain-containing protein</fullName>
    </recommendedName>
</protein>
<dbReference type="EMBL" id="DSYK01000458">
    <property type="protein sequence ID" value="HGS22071.1"/>
    <property type="molecule type" value="Genomic_DNA"/>
</dbReference>
<accession>A0A7C4KKA3</accession>
<dbReference type="Gene3D" id="3.40.1690.10">
    <property type="entry name" value="secretion proteins EscU"/>
    <property type="match status" value="1"/>
</dbReference>
<dbReference type="Pfam" id="PF01312">
    <property type="entry name" value="Bac_export_2"/>
    <property type="match status" value="1"/>
</dbReference>
<dbReference type="PANTHER" id="PTHR30531:SF12">
    <property type="entry name" value="FLAGELLAR BIOSYNTHETIC PROTEIN FLHB"/>
    <property type="match status" value="1"/>
</dbReference>
<reference evidence="1" key="1">
    <citation type="journal article" date="2020" name="mSystems">
        <title>Genome- and Community-Level Interaction Insights into Carbon Utilization and Element Cycling Functions of Hydrothermarchaeota in Hydrothermal Sediment.</title>
        <authorList>
            <person name="Zhou Z."/>
            <person name="Liu Y."/>
            <person name="Xu W."/>
            <person name="Pan J."/>
            <person name="Luo Z.H."/>
            <person name="Li M."/>
        </authorList>
    </citation>
    <scope>NUCLEOTIDE SEQUENCE [LARGE SCALE GENOMIC DNA]</scope>
    <source>
        <strain evidence="1">SpSt-573</strain>
    </source>
</reference>
<proteinExistence type="predicted"/>
<dbReference type="AlphaFoldDB" id="A0A7C4KKA3"/>
<dbReference type="SUPFAM" id="SSF160544">
    <property type="entry name" value="EscU C-terminal domain-like"/>
    <property type="match status" value="1"/>
</dbReference>
<name>A0A7C4KKA3_9CHLR</name>
<evidence type="ECO:0000313" key="1">
    <source>
        <dbReference type="EMBL" id="HGS22071.1"/>
    </source>
</evidence>
<evidence type="ECO:0008006" key="2">
    <source>
        <dbReference type="Google" id="ProtNLM"/>
    </source>
</evidence>
<organism evidence="1">
    <name type="scientific">Anaerolinea thermolimosa</name>
    <dbReference type="NCBI Taxonomy" id="229919"/>
    <lineage>
        <taxon>Bacteria</taxon>
        <taxon>Bacillati</taxon>
        <taxon>Chloroflexota</taxon>
        <taxon>Anaerolineae</taxon>
        <taxon>Anaerolineales</taxon>
        <taxon>Anaerolineaceae</taxon>
        <taxon>Anaerolinea</taxon>
    </lineage>
</organism>